<feature type="transmembrane region" description="Helical" evidence="10">
    <location>
        <begin position="284"/>
        <end position="303"/>
    </location>
</feature>
<keyword evidence="2" id="KW-0813">Transport</keyword>
<dbReference type="Proteomes" id="UP000607197">
    <property type="component" value="Unassembled WGS sequence"/>
</dbReference>
<dbReference type="GO" id="GO:0016020">
    <property type="term" value="C:membrane"/>
    <property type="evidence" value="ECO:0007669"/>
    <property type="project" value="UniProtKB-SubCell"/>
</dbReference>
<dbReference type="Gene3D" id="1.20.1530.20">
    <property type="match status" value="1"/>
</dbReference>
<evidence type="ECO:0000256" key="6">
    <source>
        <dbReference type="ARBA" id="ARBA00023053"/>
    </source>
</evidence>
<reference evidence="12" key="1">
    <citation type="journal article" date="2014" name="Int. J. Syst. Evol. Microbiol.">
        <title>Complete genome sequence of Corynebacterium casei LMG S-19264T (=DSM 44701T), isolated from a smear-ripened cheese.</title>
        <authorList>
            <consortium name="US DOE Joint Genome Institute (JGI-PGF)"/>
            <person name="Walter F."/>
            <person name="Albersmeier A."/>
            <person name="Kalinowski J."/>
            <person name="Ruckert C."/>
        </authorList>
    </citation>
    <scope>NUCLEOTIDE SEQUENCE</scope>
    <source>
        <strain evidence="12">JCM 19596</strain>
    </source>
</reference>
<comment type="caution">
    <text evidence="12">The sequence shown here is derived from an EMBL/GenBank/DDBJ whole genome shotgun (WGS) entry which is preliminary data.</text>
</comment>
<feature type="transmembrane region" description="Helical" evidence="10">
    <location>
        <begin position="97"/>
        <end position="121"/>
    </location>
</feature>
<dbReference type="RefSeq" id="WP_188976023.1">
    <property type="nucleotide sequence ID" value="NZ_BMPG01000001.1"/>
</dbReference>
<accession>A0A830F3M6</accession>
<evidence type="ECO:0000313" key="12">
    <source>
        <dbReference type="EMBL" id="GGL51931.1"/>
    </source>
</evidence>
<reference evidence="12" key="2">
    <citation type="submission" date="2020-09" db="EMBL/GenBank/DDBJ databases">
        <authorList>
            <person name="Sun Q."/>
            <person name="Ohkuma M."/>
        </authorList>
    </citation>
    <scope>NUCLEOTIDE SEQUENCE</scope>
    <source>
        <strain evidence="12">JCM 19596</strain>
    </source>
</reference>
<evidence type="ECO:0000259" key="11">
    <source>
        <dbReference type="Pfam" id="PF00999"/>
    </source>
</evidence>
<evidence type="ECO:0000313" key="13">
    <source>
        <dbReference type="Proteomes" id="UP000607197"/>
    </source>
</evidence>
<sequence>MVADSAVALLAAVTGVLVAAHLLGVLAGRLGFAPVVGELVTGLVLGPAVLGVAAPGVAAHFVPVPDSLVVLSALGLVFLVVLAGSEVDAAAVRRDAATTAALALGAFGVPFLAGFALAWALPAAVLAESAGRLALALFLGTALSVSALPVAVRVLASLDALDTRVGQQTLTVAAVVDAAGWVALAVVADIALAGRVDAGRLGRTVVVLAAFVLVAATAGVRVVDALFRATSTSRSPALTGFSVVTLVGFVAALAAAAAGLEAVLGAFAGGVVAGRRLDDDARRVLQVVTLAFFGPLFFATAGLRVDLGGLLTPTVAGVAVATFAVAVASKALGVALGAAFTDLSRAETVCLAVSLNARGAMEIVVATLGLTLGVLSPALYAVVVTVAIATTVLTPPLLRRALARLPDNP</sequence>
<evidence type="ECO:0000256" key="10">
    <source>
        <dbReference type="SAM" id="Phobius"/>
    </source>
</evidence>
<dbReference type="PANTHER" id="PTHR43562">
    <property type="entry name" value="NAPA-TYPE SODIUM/HYDROGEN ANTIPORTER"/>
    <property type="match status" value="1"/>
</dbReference>
<keyword evidence="13" id="KW-1185">Reference proteome</keyword>
<evidence type="ECO:0000256" key="3">
    <source>
        <dbReference type="ARBA" id="ARBA00022449"/>
    </source>
</evidence>
<evidence type="ECO:0000256" key="5">
    <source>
        <dbReference type="ARBA" id="ARBA00022989"/>
    </source>
</evidence>
<keyword evidence="5 10" id="KW-1133">Transmembrane helix</keyword>
<keyword evidence="6" id="KW-0915">Sodium</keyword>
<dbReference type="OrthoDB" id="12029at2157"/>
<dbReference type="EMBL" id="BMPG01000001">
    <property type="protein sequence ID" value="GGL51931.1"/>
    <property type="molecule type" value="Genomic_DNA"/>
</dbReference>
<evidence type="ECO:0000256" key="9">
    <source>
        <dbReference type="ARBA" id="ARBA00023201"/>
    </source>
</evidence>
<feature type="domain" description="Cation/H+ exchanger transmembrane" evidence="11">
    <location>
        <begin position="18"/>
        <end position="397"/>
    </location>
</feature>
<dbReference type="AlphaFoldDB" id="A0A830F3M6"/>
<feature type="transmembrane region" description="Helical" evidence="10">
    <location>
        <begin position="315"/>
        <end position="337"/>
    </location>
</feature>
<dbReference type="GO" id="GO:0006814">
    <property type="term" value="P:sodium ion transport"/>
    <property type="evidence" value="ECO:0007669"/>
    <property type="project" value="UniProtKB-KW"/>
</dbReference>
<dbReference type="PANTHER" id="PTHR43562:SF3">
    <property type="entry name" value="SODIUM ION_PROTON EXCHANGER (EUROFUNG)"/>
    <property type="match status" value="1"/>
</dbReference>
<evidence type="ECO:0000256" key="2">
    <source>
        <dbReference type="ARBA" id="ARBA00022448"/>
    </source>
</evidence>
<feature type="transmembrane region" description="Helical" evidence="10">
    <location>
        <begin position="205"/>
        <end position="223"/>
    </location>
</feature>
<feature type="transmembrane region" description="Helical" evidence="10">
    <location>
        <begin position="172"/>
        <end position="193"/>
    </location>
</feature>
<evidence type="ECO:0000256" key="8">
    <source>
        <dbReference type="ARBA" id="ARBA00023136"/>
    </source>
</evidence>
<evidence type="ECO:0000256" key="4">
    <source>
        <dbReference type="ARBA" id="ARBA00022692"/>
    </source>
</evidence>
<keyword evidence="4 10" id="KW-0812">Transmembrane</keyword>
<feature type="transmembrane region" description="Helical" evidence="10">
    <location>
        <begin position="378"/>
        <end position="398"/>
    </location>
</feature>
<keyword evidence="7" id="KW-0406">Ion transport</keyword>
<comment type="subcellular location">
    <subcellularLocation>
        <location evidence="1">Membrane</location>
        <topology evidence="1">Multi-pass membrane protein</topology>
    </subcellularLocation>
</comment>
<gene>
    <name evidence="12" type="ORF">GCM10009039_07720</name>
</gene>
<dbReference type="InterPro" id="IPR038770">
    <property type="entry name" value="Na+/solute_symporter_sf"/>
</dbReference>
<dbReference type="GO" id="GO:1902600">
    <property type="term" value="P:proton transmembrane transport"/>
    <property type="evidence" value="ECO:0007669"/>
    <property type="project" value="InterPro"/>
</dbReference>
<feature type="transmembrane region" description="Helical" evidence="10">
    <location>
        <begin position="133"/>
        <end position="152"/>
    </location>
</feature>
<organism evidence="12 13">
    <name type="scientific">Halocalculus aciditolerans</name>
    <dbReference type="NCBI Taxonomy" id="1383812"/>
    <lineage>
        <taxon>Archaea</taxon>
        <taxon>Methanobacteriati</taxon>
        <taxon>Methanobacteriota</taxon>
        <taxon>Stenosarchaea group</taxon>
        <taxon>Halobacteria</taxon>
        <taxon>Halobacteriales</taxon>
        <taxon>Halobacteriaceae</taxon>
        <taxon>Halocalculus</taxon>
    </lineage>
</organism>
<protein>
    <recommendedName>
        <fullName evidence="11">Cation/H+ exchanger transmembrane domain-containing protein</fullName>
    </recommendedName>
</protein>
<proteinExistence type="predicted"/>
<feature type="transmembrane region" description="Helical" evidence="10">
    <location>
        <begin position="243"/>
        <end position="272"/>
    </location>
</feature>
<keyword evidence="3" id="KW-0050">Antiport</keyword>
<name>A0A830F3M6_9EURY</name>
<evidence type="ECO:0000256" key="1">
    <source>
        <dbReference type="ARBA" id="ARBA00004141"/>
    </source>
</evidence>
<feature type="transmembrane region" description="Helical" evidence="10">
    <location>
        <begin position="68"/>
        <end position="85"/>
    </location>
</feature>
<keyword evidence="9" id="KW-0739">Sodium transport</keyword>
<dbReference type="Pfam" id="PF00999">
    <property type="entry name" value="Na_H_Exchanger"/>
    <property type="match status" value="1"/>
</dbReference>
<dbReference type="GO" id="GO:0015297">
    <property type="term" value="F:antiporter activity"/>
    <property type="evidence" value="ECO:0007669"/>
    <property type="project" value="UniProtKB-KW"/>
</dbReference>
<feature type="transmembrane region" description="Helical" evidence="10">
    <location>
        <begin position="39"/>
        <end position="61"/>
    </location>
</feature>
<dbReference type="InterPro" id="IPR006153">
    <property type="entry name" value="Cation/H_exchanger_TM"/>
</dbReference>
<evidence type="ECO:0000256" key="7">
    <source>
        <dbReference type="ARBA" id="ARBA00023065"/>
    </source>
</evidence>
<keyword evidence="8 10" id="KW-0472">Membrane</keyword>
<feature type="transmembrane region" description="Helical" evidence="10">
    <location>
        <begin position="7"/>
        <end position="27"/>
    </location>
</feature>